<evidence type="ECO:0000256" key="5">
    <source>
        <dbReference type="ARBA" id="ARBA00023014"/>
    </source>
</evidence>
<sequence>MSTKQSFKEEHIQILFCNAQGKEVSVLGEVGKTIFEVFNDHRELLEAQDIDLEGACGGACACATCHVIIQDETLFHLLPDASVQEEDMLDLAYDVRRTSRLGCQVTLTKDLDGIRVLCPTETRHLKI</sequence>
<evidence type="ECO:0000256" key="2">
    <source>
        <dbReference type="ARBA" id="ARBA00022714"/>
    </source>
</evidence>
<gene>
    <name evidence="8" type="ORF">HCUR_00957</name>
</gene>
<dbReference type="InterPro" id="IPR012675">
    <property type="entry name" value="Beta-grasp_dom_sf"/>
</dbReference>
<name>A0A2S5R8T9_9PROT</name>
<proteinExistence type="inferred from homology"/>
<evidence type="ECO:0000256" key="6">
    <source>
        <dbReference type="ARBA" id="ARBA00034078"/>
    </source>
</evidence>
<keyword evidence="2" id="KW-0001">2Fe-2S</keyword>
<dbReference type="InterPro" id="IPR036010">
    <property type="entry name" value="2Fe-2S_ferredoxin-like_sf"/>
</dbReference>
<dbReference type="PANTHER" id="PTHR23426">
    <property type="entry name" value="FERREDOXIN/ADRENODOXIN"/>
    <property type="match status" value="1"/>
</dbReference>
<dbReference type="RefSeq" id="WP_104206961.1">
    <property type="nucleotide sequence ID" value="NZ_PHHC01000092.1"/>
</dbReference>
<dbReference type="Proteomes" id="UP000239425">
    <property type="component" value="Unassembled WGS sequence"/>
</dbReference>
<evidence type="ECO:0000259" key="7">
    <source>
        <dbReference type="PROSITE" id="PS51085"/>
    </source>
</evidence>
<dbReference type="InterPro" id="IPR018298">
    <property type="entry name" value="Adrenodoxin_Fe-S_BS"/>
</dbReference>
<organism evidence="8 9">
    <name type="scientific">Holospora curviuscula</name>
    <dbReference type="NCBI Taxonomy" id="1082868"/>
    <lineage>
        <taxon>Bacteria</taxon>
        <taxon>Pseudomonadati</taxon>
        <taxon>Pseudomonadota</taxon>
        <taxon>Alphaproteobacteria</taxon>
        <taxon>Holosporales</taxon>
        <taxon>Holosporaceae</taxon>
        <taxon>Holospora</taxon>
    </lineage>
</organism>
<dbReference type="GO" id="GO:0046872">
    <property type="term" value="F:metal ion binding"/>
    <property type="evidence" value="ECO:0007669"/>
    <property type="project" value="UniProtKB-KW"/>
</dbReference>
<dbReference type="GO" id="GO:0051537">
    <property type="term" value="F:2 iron, 2 sulfur cluster binding"/>
    <property type="evidence" value="ECO:0007669"/>
    <property type="project" value="UniProtKB-KW"/>
</dbReference>
<dbReference type="PROSITE" id="PS51085">
    <property type="entry name" value="2FE2S_FER_2"/>
    <property type="match status" value="1"/>
</dbReference>
<dbReference type="AlphaFoldDB" id="A0A2S5R8T9"/>
<dbReference type="PRINTS" id="PR00355">
    <property type="entry name" value="ADRENODOXIN"/>
</dbReference>
<comment type="caution">
    <text evidence="8">The sequence shown here is derived from an EMBL/GenBank/DDBJ whole genome shotgun (WGS) entry which is preliminary data.</text>
</comment>
<dbReference type="OrthoDB" id="9799640at2"/>
<dbReference type="EMBL" id="PHHC01000092">
    <property type="protein sequence ID" value="PPE03592.1"/>
    <property type="molecule type" value="Genomic_DNA"/>
</dbReference>
<keyword evidence="5" id="KW-0411">Iron-sulfur</keyword>
<dbReference type="PROSITE" id="PS00814">
    <property type="entry name" value="ADX"/>
    <property type="match status" value="1"/>
</dbReference>
<dbReference type="InterPro" id="IPR001055">
    <property type="entry name" value="Adrenodoxin-like"/>
</dbReference>
<evidence type="ECO:0000313" key="9">
    <source>
        <dbReference type="Proteomes" id="UP000239425"/>
    </source>
</evidence>
<evidence type="ECO:0000313" key="8">
    <source>
        <dbReference type="EMBL" id="PPE03592.1"/>
    </source>
</evidence>
<dbReference type="GO" id="GO:0009055">
    <property type="term" value="F:electron transfer activity"/>
    <property type="evidence" value="ECO:0007669"/>
    <property type="project" value="TreeGrafter"/>
</dbReference>
<dbReference type="Pfam" id="PF00111">
    <property type="entry name" value="Fer2"/>
    <property type="match status" value="1"/>
</dbReference>
<dbReference type="SUPFAM" id="SSF54292">
    <property type="entry name" value="2Fe-2S ferredoxin-like"/>
    <property type="match status" value="1"/>
</dbReference>
<keyword evidence="9" id="KW-1185">Reference proteome</keyword>
<protein>
    <submittedName>
        <fullName evidence="8">Ferredoxin-6</fullName>
    </submittedName>
</protein>
<evidence type="ECO:0000256" key="1">
    <source>
        <dbReference type="ARBA" id="ARBA00010914"/>
    </source>
</evidence>
<keyword evidence="3" id="KW-0479">Metal-binding</keyword>
<keyword evidence="4" id="KW-0408">Iron</keyword>
<dbReference type="GO" id="GO:0140647">
    <property type="term" value="P:P450-containing electron transport chain"/>
    <property type="evidence" value="ECO:0007669"/>
    <property type="project" value="InterPro"/>
</dbReference>
<evidence type="ECO:0000256" key="3">
    <source>
        <dbReference type="ARBA" id="ARBA00022723"/>
    </source>
</evidence>
<reference evidence="8 9" key="1">
    <citation type="submission" date="2017-11" db="EMBL/GenBank/DDBJ databases">
        <title>Comparative genomic analysis of Holospora spp., intranuclear symbionts of paramecia.</title>
        <authorList>
            <person name="Garushyants S.K."/>
            <person name="Beliavskaya A."/>
            <person name="Malko D.B."/>
            <person name="Logacheva M.D."/>
            <person name="Rautian M.S."/>
            <person name="Gelfand M.S."/>
        </authorList>
    </citation>
    <scope>NUCLEOTIDE SEQUENCE [LARGE SCALE GENOMIC DNA]</scope>
    <source>
        <strain evidence="9">02AZ16</strain>
    </source>
</reference>
<evidence type="ECO:0000256" key="4">
    <source>
        <dbReference type="ARBA" id="ARBA00023004"/>
    </source>
</evidence>
<comment type="similarity">
    <text evidence="1">Belongs to the adrenodoxin/putidaredoxin family.</text>
</comment>
<dbReference type="PANTHER" id="PTHR23426:SF65">
    <property type="entry name" value="FERREDOXIN-2, MITOCHONDRIAL"/>
    <property type="match status" value="1"/>
</dbReference>
<accession>A0A2S5R8T9</accession>
<dbReference type="Gene3D" id="3.10.20.30">
    <property type="match status" value="1"/>
</dbReference>
<feature type="domain" description="2Fe-2S ferredoxin-type" evidence="7">
    <location>
        <begin position="10"/>
        <end position="122"/>
    </location>
</feature>
<comment type="cofactor">
    <cofactor evidence="6">
        <name>[2Fe-2S] cluster</name>
        <dbReference type="ChEBI" id="CHEBI:190135"/>
    </cofactor>
</comment>
<dbReference type="InterPro" id="IPR001041">
    <property type="entry name" value="2Fe-2S_ferredoxin-type"/>
</dbReference>